<dbReference type="GO" id="GO:0000155">
    <property type="term" value="F:phosphorelay sensor kinase activity"/>
    <property type="evidence" value="ECO:0007669"/>
    <property type="project" value="InterPro"/>
</dbReference>
<dbReference type="Gene3D" id="3.30.565.10">
    <property type="entry name" value="Histidine kinase-like ATPase, C-terminal domain"/>
    <property type="match status" value="1"/>
</dbReference>
<keyword evidence="8" id="KW-0902">Two-component regulatory system</keyword>
<dbReference type="InterPro" id="IPR005467">
    <property type="entry name" value="His_kinase_dom"/>
</dbReference>
<dbReference type="RefSeq" id="WP_013628996.1">
    <property type="nucleotide sequence ID" value="NC_015174.1"/>
</dbReference>
<dbReference type="eggNOG" id="COG4191">
    <property type="taxonomic scope" value="Bacteria"/>
</dbReference>
<dbReference type="OrthoDB" id="239518at2"/>
<dbReference type="GO" id="GO:0005524">
    <property type="term" value="F:ATP binding"/>
    <property type="evidence" value="ECO:0007669"/>
    <property type="project" value="UniProtKB-KW"/>
</dbReference>
<keyword evidence="11" id="KW-1185">Reference proteome</keyword>
<protein>
    <recommendedName>
        <fullName evidence="2">histidine kinase</fullName>
        <ecNumber evidence="2">2.7.13.3</ecNumber>
    </recommendedName>
</protein>
<dbReference type="InterPro" id="IPR003661">
    <property type="entry name" value="HisK_dim/P_dom"/>
</dbReference>
<dbReference type="PANTHER" id="PTHR43065">
    <property type="entry name" value="SENSOR HISTIDINE KINASE"/>
    <property type="match status" value="1"/>
</dbReference>
<evidence type="ECO:0000259" key="9">
    <source>
        <dbReference type="PROSITE" id="PS50109"/>
    </source>
</evidence>
<keyword evidence="6 10" id="KW-0418">Kinase</keyword>
<dbReference type="EC" id="2.7.13.3" evidence="2"/>
<evidence type="ECO:0000256" key="6">
    <source>
        <dbReference type="ARBA" id="ARBA00022777"/>
    </source>
</evidence>
<dbReference type="PANTHER" id="PTHR43065:SF10">
    <property type="entry name" value="PEROXIDE STRESS-ACTIVATED HISTIDINE KINASE MAK3"/>
    <property type="match status" value="1"/>
</dbReference>
<dbReference type="CDD" id="cd00082">
    <property type="entry name" value="HisKA"/>
    <property type="match status" value="1"/>
</dbReference>
<dbReference type="SMART" id="SM00387">
    <property type="entry name" value="HATPase_c"/>
    <property type="match status" value="1"/>
</dbReference>
<evidence type="ECO:0000256" key="5">
    <source>
        <dbReference type="ARBA" id="ARBA00022741"/>
    </source>
</evidence>
<dbReference type="InterPro" id="IPR036890">
    <property type="entry name" value="HATPase_C_sf"/>
</dbReference>
<dbReference type="AlphaFoldDB" id="F0SRV6"/>
<keyword evidence="7" id="KW-0067">ATP-binding</keyword>
<evidence type="ECO:0000256" key="4">
    <source>
        <dbReference type="ARBA" id="ARBA00022679"/>
    </source>
</evidence>
<dbReference type="STRING" id="756272.Plabr_2672"/>
<name>F0SRV6_RUBBR</name>
<dbReference type="CDD" id="cd00075">
    <property type="entry name" value="HATPase"/>
    <property type="match status" value="1"/>
</dbReference>
<dbReference type="KEGG" id="pbs:Plabr_2672"/>
<dbReference type="Pfam" id="PF00512">
    <property type="entry name" value="HisKA"/>
    <property type="match status" value="1"/>
</dbReference>
<evidence type="ECO:0000256" key="3">
    <source>
        <dbReference type="ARBA" id="ARBA00022553"/>
    </source>
</evidence>
<evidence type="ECO:0000313" key="10">
    <source>
        <dbReference type="EMBL" id="ADY60272.1"/>
    </source>
</evidence>
<dbReference type="EMBL" id="CP002546">
    <property type="protein sequence ID" value="ADY60272.1"/>
    <property type="molecule type" value="Genomic_DNA"/>
</dbReference>
<keyword evidence="5" id="KW-0547">Nucleotide-binding</keyword>
<comment type="catalytic activity">
    <reaction evidence="1">
        <text>ATP + protein L-histidine = ADP + protein N-phospho-L-histidine.</text>
        <dbReference type="EC" id="2.7.13.3"/>
    </reaction>
</comment>
<evidence type="ECO:0000256" key="7">
    <source>
        <dbReference type="ARBA" id="ARBA00022840"/>
    </source>
</evidence>
<dbReference type="Gene3D" id="1.10.287.130">
    <property type="match status" value="1"/>
</dbReference>
<evidence type="ECO:0000256" key="2">
    <source>
        <dbReference type="ARBA" id="ARBA00012438"/>
    </source>
</evidence>
<dbReference type="SUPFAM" id="SSF47384">
    <property type="entry name" value="Homodimeric domain of signal transducing histidine kinase"/>
    <property type="match status" value="1"/>
</dbReference>
<accession>F0SRV6</accession>
<evidence type="ECO:0000256" key="8">
    <source>
        <dbReference type="ARBA" id="ARBA00023012"/>
    </source>
</evidence>
<feature type="domain" description="Histidine kinase" evidence="9">
    <location>
        <begin position="34"/>
        <end position="259"/>
    </location>
</feature>
<dbReference type="InterPro" id="IPR004358">
    <property type="entry name" value="Sig_transdc_His_kin-like_C"/>
</dbReference>
<organism evidence="10 11">
    <name type="scientific">Rubinisphaera brasiliensis (strain ATCC 49424 / DSM 5305 / JCM 21570 / IAM 15109 / NBRC 103401 / IFAM 1448)</name>
    <name type="common">Planctomyces brasiliensis</name>
    <dbReference type="NCBI Taxonomy" id="756272"/>
    <lineage>
        <taxon>Bacteria</taxon>
        <taxon>Pseudomonadati</taxon>
        <taxon>Planctomycetota</taxon>
        <taxon>Planctomycetia</taxon>
        <taxon>Planctomycetales</taxon>
        <taxon>Planctomycetaceae</taxon>
        <taxon>Rubinisphaera</taxon>
    </lineage>
</organism>
<dbReference type="PROSITE" id="PS50109">
    <property type="entry name" value="HIS_KIN"/>
    <property type="match status" value="1"/>
</dbReference>
<dbReference type="InterPro" id="IPR036097">
    <property type="entry name" value="HisK_dim/P_sf"/>
</dbReference>
<dbReference type="SMART" id="SM00388">
    <property type="entry name" value="HisKA"/>
    <property type="match status" value="1"/>
</dbReference>
<dbReference type="HOGENOM" id="CLU_000445_89_1_0"/>
<sequence length="262" mass="28636">MMADASEGMTNAHTPQAIVPDDQLLSALVEFSAAAGHEINNPLGVILGRVQLLLQQEADPVRRQSLETIAGQAWRIRDMIGDVMTFADPPPPSTTEIVVLEVAEEVRKSVCQQNARMGTPSDAEITLEVDPELTIQGDRDQFAAVLAELLHNATHPSVAANKVEIVAEADSKDAQFCRVIIRDDGRGLTPEEATHMFNPFYSRRQAGRGLGFGLSKAWRLAEQNGGRLKVSARVEPADSINKSADADSTEFILRWPRTEKTE</sequence>
<dbReference type="Pfam" id="PF02518">
    <property type="entry name" value="HATPase_c"/>
    <property type="match status" value="1"/>
</dbReference>
<dbReference type="PRINTS" id="PR00344">
    <property type="entry name" value="BCTRLSENSOR"/>
</dbReference>
<keyword evidence="4" id="KW-0808">Transferase</keyword>
<evidence type="ECO:0000313" key="11">
    <source>
        <dbReference type="Proteomes" id="UP000006860"/>
    </source>
</evidence>
<keyword evidence="3" id="KW-0597">Phosphoprotein</keyword>
<proteinExistence type="predicted"/>
<evidence type="ECO:0000256" key="1">
    <source>
        <dbReference type="ARBA" id="ARBA00000085"/>
    </source>
</evidence>
<gene>
    <name evidence="10" type="ordered locus">Plabr_2672</name>
</gene>
<dbReference type="Proteomes" id="UP000006860">
    <property type="component" value="Chromosome"/>
</dbReference>
<dbReference type="SUPFAM" id="SSF55874">
    <property type="entry name" value="ATPase domain of HSP90 chaperone/DNA topoisomerase II/histidine kinase"/>
    <property type="match status" value="1"/>
</dbReference>
<reference evidence="11" key="1">
    <citation type="submission" date="2011-02" db="EMBL/GenBank/DDBJ databases">
        <title>The complete genome of Planctomyces brasiliensis DSM 5305.</title>
        <authorList>
            <person name="Lucas S."/>
            <person name="Copeland A."/>
            <person name="Lapidus A."/>
            <person name="Bruce D."/>
            <person name="Goodwin L."/>
            <person name="Pitluck S."/>
            <person name="Kyrpides N."/>
            <person name="Mavromatis K."/>
            <person name="Pagani I."/>
            <person name="Ivanova N."/>
            <person name="Ovchinnikova G."/>
            <person name="Lu M."/>
            <person name="Detter J.C."/>
            <person name="Han C."/>
            <person name="Land M."/>
            <person name="Hauser L."/>
            <person name="Markowitz V."/>
            <person name="Cheng J.-F."/>
            <person name="Hugenholtz P."/>
            <person name="Woyke T."/>
            <person name="Wu D."/>
            <person name="Tindall B."/>
            <person name="Pomrenke H.G."/>
            <person name="Brambilla E."/>
            <person name="Klenk H.-P."/>
            <person name="Eisen J.A."/>
        </authorList>
    </citation>
    <scope>NUCLEOTIDE SEQUENCE [LARGE SCALE GENOMIC DNA]</scope>
    <source>
        <strain evidence="11">ATCC 49424 / DSM 5305 / JCM 21570 / NBRC 103401 / IFAM 1448</strain>
    </source>
</reference>
<dbReference type="InterPro" id="IPR003594">
    <property type="entry name" value="HATPase_dom"/>
</dbReference>